<reference evidence="1" key="1">
    <citation type="submission" date="2014-09" db="EMBL/GenBank/DDBJ databases">
        <authorList>
            <person name="Magalhaes I.L.F."/>
            <person name="Oliveira U."/>
            <person name="Santos F.R."/>
            <person name="Vidigal T.H.D.A."/>
            <person name="Brescovit A.D."/>
            <person name="Santos A.J."/>
        </authorList>
    </citation>
    <scope>NUCLEOTIDE SEQUENCE</scope>
    <source>
        <tissue evidence="1">Shoot tissue taken approximately 20 cm above the soil surface</tissue>
    </source>
</reference>
<protein>
    <submittedName>
        <fullName evidence="1">Uncharacterized protein</fullName>
    </submittedName>
</protein>
<sequence>MLSHMVGRNLR</sequence>
<dbReference type="EMBL" id="GBRH01259280">
    <property type="protein sequence ID" value="JAD38615.1"/>
    <property type="molecule type" value="Transcribed_RNA"/>
</dbReference>
<reference evidence="1" key="2">
    <citation type="journal article" date="2015" name="Data Brief">
        <title>Shoot transcriptome of the giant reed, Arundo donax.</title>
        <authorList>
            <person name="Barrero R.A."/>
            <person name="Guerrero F.D."/>
            <person name="Moolhuijzen P."/>
            <person name="Goolsby J.A."/>
            <person name="Tidwell J."/>
            <person name="Bellgard S.E."/>
            <person name="Bellgard M.I."/>
        </authorList>
    </citation>
    <scope>NUCLEOTIDE SEQUENCE</scope>
    <source>
        <tissue evidence="1">Shoot tissue taken approximately 20 cm above the soil surface</tissue>
    </source>
</reference>
<name>A0A0A8ZPG8_ARUDO</name>
<organism evidence="1">
    <name type="scientific">Arundo donax</name>
    <name type="common">Giant reed</name>
    <name type="synonym">Donax arundinaceus</name>
    <dbReference type="NCBI Taxonomy" id="35708"/>
    <lineage>
        <taxon>Eukaryota</taxon>
        <taxon>Viridiplantae</taxon>
        <taxon>Streptophyta</taxon>
        <taxon>Embryophyta</taxon>
        <taxon>Tracheophyta</taxon>
        <taxon>Spermatophyta</taxon>
        <taxon>Magnoliopsida</taxon>
        <taxon>Liliopsida</taxon>
        <taxon>Poales</taxon>
        <taxon>Poaceae</taxon>
        <taxon>PACMAD clade</taxon>
        <taxon>Arundinoideae</taxon>
        <taxon>Arundineae</taxon>
        <taxon>Arundo</taxon>
    </lineage>
</organism>
<accession>A0A0A8ZPG8</accession>
<evidence type="ECO:0000313" key="1">
    <source>
        <dbReference type="EMBL" id="JAD38615.1"/>
    </source>
</evidence>
<proteinExistence type="predicted"/>